<sequence>MPKFVYLEADGTVIEALTADVSLAVVQATKHASATTKISGAPDAVMPFRTGAQQTQYHMKTSGDGTLIGHYTVAENTSEMRKVRINDMWLDLTRYVESRYSPTIQRAVNALLGASQASVSAARVAEAAKMGDWIETVFAEYYSKVDDLDGASTLAEIAAITWDFTTFDATDPMVTISGVLNISAVPDAVMPTGHVNGARLTFNSVSLVDIEAGKVRDSADGENIAWSSTLTANIAASGANGLDTGAEAANKWYAVYAIAGGGNAVASLLSLSATAPTLPGTYTVFRRVGWVRNNSPSNFLDFRQTGSGKNRQIRYRVALTDTRVIAGGSATVFADISLATYAPPGVTLVFLQVLFSTSTAANRVELRENGDTSGAVIFLRLGVSTAGVSATFILQMTCDGSRIIEYQVSNAADNTSMDVLGYQDEL</sequence>
<gene>
    <name evidence="1" type="ORF">LCGC14_0758780</name>
</gene>
<organism evidence="1">
    <name type="scientific">marine sediment metagenome</name>
    <dbReference type="NCBI Taxonomy" id="412755"/>
    <lineage>
        <taxon>unclassified sequences</taxon>
        <taxon>metagenomes</taxon>
        <taxon>ecological metagenomes</taxon>
    </lineage>
</organism>
<comment type="caution">
    <text evidence="1">The sequence shown here is derived from an EMBL/GenBank/DDBJ whole genome shotgun (WGS) entry which is preliminary data.</text>
</comment>
<evidence type="ECO:0000313" key="1">
    <source>
        <dbReference type="EMBL" id="KKN37898.1"/>
    </source>
</evidence>
<name>A0A0F9T8Y4_9ZZZZ</name>
<proteinExistence type="predicted"/>
<accession>A0A0F9T8Y4</accession>
<protein>
    <submittedName>
        <fullName evidence="1">Uncharacterized protein</fullName>
    </submittedName>
</protein>
<dbReference type="AlphaFoldDB" id="A0A0F9T8Y4"/>
<reference evidence="1" key="1">
    <citation type="journal article" date="2015" name="Nature">
        <title>Complex archaea that bridge the gap between prokaryotes and eukaryotes.</title>
        <authorList>
            <person name="Spang A."/>
            <person name="Saw J.H."/>
            <person name="Jorgensen S.L."/>
            <person name="Zaremba-Niedzwiedzka K."/>
            <person name="Martijn J."/>
            <person name="Lind A.E."/>
            <person name="van Eijk R."/>
            <person name="Schleper C."/>
            <person name="Guy L."/>
            <person name="Ettema T.J."/>
        </authorList>
    </citation>
    <scope>NUCLEOTIDE SEQUENCE</scope>
</reference>
<dbReference type="EMBL" id="LAZR01001863">
    <property type="protein sequence ID" value="KKN37898.1"/>
    <property type="molecule type" value="Genomic_DNA"/>
</dbReference>